<dbReference type="AlphaFoldDB" id="A0A679C4U1"/>
<dbReference type="EMBL" id="LC467712">
    <property type="protein sequence ID" value="BBI93346.1"/>
    <property type="molecule type" value="Genomic_DNA"/>
</dbReference>
<accession>A0A679C4U1</accession>
<protein>
    <submittedName>
        <fullName evidence="1">Uncharacterized protein</fullName>
    </submittedName>
</protein>
<sequence length="133" mass="16267">MPRDELSENFEKEARKEEQLFLSLCSQRDKQKLMKQIPMSFQDYLRLTCIISFMDLVYYEVKLNELFPELHEEKEQMLKRHKVIISEYPDYYKDEDVYKKVQDLLTAFCCQISDKEQQDFYAKKFDVKLEHDL</sequence>
<reference evidence="1" key="1">
    <citation type="submission" date="2019-03" db="EMBL/GenBank/DDBJ databases">
        <title>Molecular characterization of the VanD-type vancomycin-resistant Enterococcus faecium clinical isolates from a patient after vancomycin therapy.</title>
        <authorList>
            <person name="Hashimoto Y."/>
            <person name="Hisatsune J."/>
            <person name="Nomura T."/>
            <person name="Hirakawa H."/>
            <person name="Kojima N."/>
            <person name="Ono Y."/>
            <person name="Hasegawa Y."/>
            <person name="Tanimoto K."/>
            <person name="Sugai M."/>
            <person name="Tomita H."/>
        </authorList>
    </citation>
    <scope>NUCLEOTIDE SEQUENCE</scope>
    <source>
        <strain evidence="1">AA620</strain>
    </source>
</reference>
<proteinExistence type="predicted"/>
<evidence type="ECO:0000313" key="1">
    <source>
        <dbReference type="EMBL" id="BBI93346.1"/>
    </source>
</evidence>
<dbReference type="RefSeq" id="WP_223924203.1">
    <property type="nucleotide sequence ID" value="NZ_AP024831.1"/>
</dbReference>
<organism evidence="1">
    <name type="scientific">Enterococcus faecium</name>
    <name type="common">Streptococcus faecium</name>
    <dbReference type="NCBI Taxonomy" id="1352"/>
    <lineage>
        <taxon>Bacteria</taxon>
        <taxon>Bacillati</taxon>
        <taxon>Bacillota</taxon>
        <taxon>Bacilli</taxon>
        <taxon>Lactobacillales</taxon>
        <taxon>Enterococcaceae</taxon>
        <taxon>Enterococcus</taxon>
    </lineage>
</organism>
<name>A0A679C4U1_ENTFC</name>